<feature type="compositionally biased region" description="Basic and acidic residues" evidence="1">
    <location>
        <begin position="12"/>
        <end position="21"/>
    </location>
</feature>
<proteinExistence type="predicted"/>
<evidence type="ECO:0000313" key="4">
    <source>
        <dbReference type="Proteomes" id="UP001259832"/>
    </source>
</evidence>
<dbReference type="AlphaFoldDB" id="A0AAD9LDH4"/>
<dbReference type="EMBL" id="JASMQC010000033">
    <property type="protein sequence ID" value="KAK1931627.1"/>
    <property type="molecule type" value="Genomic_DNA"/>
</dbReference>
<organism evidence="3 4">
    <name type="scientific">Phytophthora citrophthora</name>
    <dbReference type="NCBI Taxonomy" id="4793"/>
    <lineage>
        <taxon>Eukaryota</taxon>
        <taxon>Sar</taxon>
        <taxon>Stramenopiles</taxon>
        <taxon>Oomycota</taxon>
        <taxon>Peronosporomycetes</taxon>
        <taxon>Peronosporales</taxon>
        <taxon>Peronosporaceae</taxon>
        <taxon>Phytophthora</taxon>
    </lineage>
</organism>
<evidence type="ECO:0000256" key="1">
    <source>
        <dbReference type="SAM" id="MobiDB-lite"/>
    </source>
</evidence>
<feature type="region of interest" description="Disordered" evidence="1">
    <location>
        <begin position="1"/>
        <end position="22"/>
    </location>
</feature>
<evidence type="ECO:0000259" key="2">
    <source>
        <dbReference type="Pfam" id="PF12323"/>
    </source>
</evidence>
<evidence type="ECO:0000313" key="3">
    <source>
        <dbReference type="EMBL" id="KAK1931627.1"/>
    </source>
</evidence>
<dbReference type="InterPro" id="IPR051491">
    <property type="entry name" value="Recombinase/Transposase-rel"/>
</dbReference>
<feature type="compositionally biased region" description="Polar residues" evidence="1">
    <location>
        <begin position="294"/>
        <end position="310"/>
    </location>
</feature>
<comment type="caution">
    <text evidence="3">The sequence shown here is derived from an EMBL/GenBank/DDBJ whole genome shotgun (WGS) entry which is preliminary data.</text>
</comment>
<dbReference type="Pfam" id="PF12323">
    <property type="entry name" value="HTH_OrfB_IS605"/>
    <property type="match status" value="1"/>
</dbReference>
<dbReference type="Proteomes" id="UP001259832">
    <property type="component" value="Unassembled WGS sequence"/>
</dbReference>
<gene>
    <name evidence="3" type="ORF">P3T76_012956</name>
</gene>
<dbReference type="PANTHER" id="PTHR36172">
    <property type="match status" value="1"/>
</dbReference>
<accession>A0AAD9LDH4</accession>
<keyword evidence="4" id="KW-1185">Reference proteome</keyword>
<reference evidence="3" key="1">
    <citation type="submission" date="2023-08" db="EMBL/GenBank/DDBJ databases">
        <title>Reference Genome Resource for the Citrus Pathogen Phytophthora citrophthora.</title>
        <authorList>
            <person name="Moller H."/>
            <person name="Coetzee B."/>
            <person name="Rose L.J."/>
            <person name="Van Niekerk J.M."/>
        </authorList>
    </citation>
    <scope>NUCLEOTIDE SEQUENCE</scope>
    <source>
        <strain evidence="3">STE-U-9442</strain>
    </source>
</reference>
<dbReference type="InterPro" id="IPR021027">
    <property type="entry name" value="Transposase_put_HTH"/>
</dbReference>
<feature type="domain" description="Transposase putative helix-turn-helix" evidence="2">
    <location>
        <begin position="27"/>
        <end position="60"/>
    </location>
</feature>
<sequence>MERKPGSCNVSDESKPEKKESLNSILKTRLYPTPVQKVLLKKMFGTHRTIYNKLVEVSKKDCYKLSKTELDEKYRSISQKHSLTEYLTECNLEVPEEIMNETYHDFTKAIKSSRALYNSLKRNDKKTTFPSLKFKSRKDNTTSIEIQTRTLSSPSTSLFRMLPTYFGFKKFEGMKVEEVIREMNFSIRLQMTRESKFYICIPRVKKFTQTQSSCVCAIDPGVRDFITLYDPGGLTLGVTDGKGKIFQCCLCIDRLQSKLSREHRKRYRYRLKKLIYRMYQRIKCMVKDMHQKGSRSTTTKSSCQSLRPLR</sequence>
<feature type="region of interest" description="Disordered" evidence="1">
    <location>
        <begin position="290"/>
        <end position="310"/>
    </location>
</feature>
<dbReference type="PANTHER" id="PTHR36172:SF1">
    <property type="entry name" value="RESOLVASE-RELATED"/>
    <property type="match status" value="1"/>
</dbReference>
<name>A0AAD9LDH4_9STRA</name>
<protein>
    <recommendedName>
        <fullName evidence="2">Transposase putative helix-turn-helix domain-containing protein</fullName>
    </recommendedName>
</protein>